<sequence>MHRLTCAYFSDLESASASYALSCDYHPNGNLTFKSDVGDLSYDDPLHPHAITGAVTDSYAHDAVGNQTARPGGPAVRYTPFDLPERITQGASTITFGYDGDQQRSRKTTPDKETLYFGDLYERA</sequence>
<comment type="caution">
    <text evidence="1">The sequence shown here is derived from an EMBL/GenBank/DDBJ whole genome shotgun (WGS) entry which is preliminary data.</text>
</comment>
<name>A0A150TVQ5_SORCE</name>
<dbReference type="Proteomes" id="UP000075502">
    <property type="component" value="Unassembled WGS sequence"/>
</dbReference>
<dbReference type="Gene3D" id="2.180.10.10">
    <property type="entry name" value="RHS repeat-associated core"/>
    <property type="match status" value="1"/>
</dbReference>
<dbReference type="EMBL" id="JEME01000872">
    <property type="protein sequence ID" value="KYG08785.1"/>
    <property type="molecule type" value="Genomic_DNA"/>
</dbReference>
<organism evidence="1 2">
    <name type="scientific">Sorangium cellulosum</name>
    <name type="common">Polyangium cellulosum</name>
    <dbReference type="NCBI Taxonomy" id="56"/>
    <lineage>
        <taxon>Bacteria</taxon>
        <taxon>Pseudomonadati</taxon>
        <taxon>Myxococcota</taxon>
        <taxon>Polyangia</taxon>
        <taxon>Polyangiales</taxon>
        <taxon>Polyangiaceae</taxon>
        <taxon>Sorangium</taxon>
    </lineage>
</organism>
<dbReference type="AlphaFoldDB" id="A0A150TVQ5"/>
<protein>
    <recommendedName>
        <fullName evidence="3">YD repeat-containing protein</fullName>
    </recommendedName>
</protein>
<proteinExistence type="predicted"/>
<evidence type="ECO:0000313" key="2">
    <source>
        <dbReference type="Proteomes" id="UP000075502"/>
    </source>
</evidence>
<evidence type="ECO:0008006" key="3">
    <source>
        <dbReference type="Google" id="ProtNLM"/>
    </source>
</evidence>
<evidence type="ECO:0000313" key="1">
    <source>
        <dbReference type="EMBL" id="KYG08785.1"/>
    </source>
</evidence>
<gene>
    <name evidence="1" type="ORF">BE21_21580</name>
</gene>
<reference evidence="1 2" key="1">
    <citation type="submission" date="2014-02" db="EMBL/GenBank/DDBJ databases">
        <title>The small core and large imbalanced accessory genome model reveals a collaborative survival strategy of Sorangium cellulosum strains in nature.</title>
        <authorList>
            <person name="Han K."/>
            <person name="Peng R."/>
            <person name="Blom J."/>
            <person name="Li Y.-Z."/>
        </authorList>
    </citation>
    <scope>NUCLEOTIDE SEQUENCE [LARGE SCALE GENOMIC DNA]</scope>
    <source>
        <strain evidence="1 2">So0007-03</strain>
    </source>
</reference>
<accession>A0A150TVQ5</accession>